<organism evidence="1 2">
    <name type="scientific">Citrus clementina</name>
    <name type="common">Clementine</name>
    <name type="synonym">Citrus deliciosa x Citrus sinensis</name>
    <dbReference type="NCBI Taxonomy" id="85681"/>
    <lineage>
        <taxon>Eukaryota</taxon>
        <taxon>Viridiplantae</taxon>
        <taxon>Streptophyta</taxon>
        <taxon>Embryophyta</taxon>
        <taxon>Tracheophyta</taxon>
        <taxon>Spermatophyta</taxon>
        <taxon>Magnoliopsida</taxon>
        <taxon>eudicotyledons</taxon>
        <taxon>Gunneridae</taxon>
        <taxon>Pentapetalae</taxon>
        <taxon>rosids</taxon>
        <taxon>malvids</taxon>
        <taxon>Sapindales</taxon>
        <taxon>Rutaceae</taxon>
        <taxon>Aurantioideae</taxon>
        <taxon>Citrus</taxon>
    </lineage>
</organism>
<dbReference type="AlphaFoldDB" id="V4UNL2"/>
<keyword evidence="2" id="KW-1185">Reference proteome</keyword>
<dbReference type="Gramene" id="ESR64006">
    <property type="protein sequence ID" value="ESR64006"/>
    <property type="gene ID" value="CICLE_v10010127mg"/>
</dbReference>
<accession>V4UNL2</accession>
<name>V4UNL2_CITCL</name>
<dbReference type="KEGG" id="cic:CICLE_v10010127mg"/>
<reference evidence="1 2" key="1">
    <citation type="submission" date="2013-10" db="EMBL/GenBank/DDBJ databases">
        <authorList>
            <consortium name="International Citrus Genome Consortium"/>
            <person name="Jenkins J."/>
            <person name="Schmutz J."/>
            <person name="Prochnik S."/>
            <person name="Rokhsar D."/>
            <person name="Gmitter F."/>
            <person name="Ollitrault P."/>
            <person name="Machado M."/>
            <person name="Talon M."/>
            <person name="Wincker P."/>
            <person name="Jaillon O."/>
            <person name="Morgante M."/>
        </authorList>
    </citation>
    <scope>NUCLEOTIDE SEQUENCE</scope>
    <source>
        <strain evidence="2">cv. Clemenules</strain>
    </source>
</reference>
<evidence type="ECO:0000313" key="2">
    <source>
        <dbReference type="Proteomes" id="UP000030687"/>
    </source>
</evidence>
<dbReference type="InParanoid" id="V4UNL2"/>
<proteinExistence type="predicted"/>
<sequence>MDFGFGIGDPCDQYYVNNNGTLWYNHQEKATSHHDDLSNWYPSLLAADSSYADIKPQGLNQSVINQY</sequence>
<protein>
    <submittedName>
        <fullName evidence="1">Uncharacterized protein</fullName>
    </submittedName>
</protein>
<dbReference type="Proteomes" id="UP000030687">
    <property type="component" value="Unassembled WGS sequence"/>
</dbReference>
<evidence type="ECO:0000313" key="1">
    <source>
        <dbReference type="EMBL" id="ESR64006.1"/>
    </source>
</evidence>
<gene>
    <name evidence="1" type="ORF">CICLE_v10010127mg</name>
</gene>
<dbReference type="EMBL" id="KI535697">
    <property type="protein sequence ID" value="ESR64006.1"/>
    <property type="molecule type" value="Genomic_DNA"/>
</dbReference>